<evidence type="ECO:0000256" key="4">
    <source>
        <dbReference type="SAM" id="MobiDB-lite"/>
    </source>
</evidence>
<protein>
    <submittedName>
        <fullName evidence="5">Uncharacterized protein</fullName>
    </submittedName>
</protein>
<comment type="caution">
    <text evidence="5">The sequence shown here is derived from an EMBL/GenBank/DDBJ whole genome shotgun (WGS) entry which is preliminary data.</text>
</comment>
<evidence type="ECO:0000256" key="3">
    <source>
        <dbReference type="ARBA" id="ARBA00023288"/>
    </source>
</evidence>
<evidence type="ECO:0000313" key="6">
    <source>
        <dbReference type="Proteomes" id="UP001215280"/>
    </source>
</evidence>
<proteinExistence type="predicted"/>
<keyword evidence="6" id="KW-1185">Reference proteome</keyword>
<accession>A0AAD7KFY2</accession>
<name>A0AAD7KFY2_9AGAR</name>
<sequence length="85" mass="8866">MGSLCSKANSYSGGHTVLRSAADGTPASGSRPDDPRTAALQAAEARLQASKTRGAPNQGALAQQAGKSSSRREPEPEPEERMVWD</sequence>
<keyword evidence="1" id="KW-0519">Myristate</keyword>
<gene>
    <name evidence="5" type="ORF">DFH07DRAFT_789174</name>
</gene>
<dbReference type="Pfam" id="PF15811">
    <property type="entry name" value="SVIP"/>
    <property type="match status" value="1"/>
</dbReference>
<keyword evidence="2" id="KW-0564">Palmitate</keyword>
<dbReference type="EMBL" id="JARJLG010000002">
    <property type="protein sequence ID" value="KAJ7783804.1"/>
    <property type="molecule type" value="Genomic_DNA"/>
</dbReference>
<keyword evidence="3" id="KW-0449">Lipoprotein</keyword>
<feature type="compositionally biased region" description="Basic and acidic residues" evidence="4">
    <location>
        <begin position="70"/>
        <end position="85"/>
    </location>
</feature>
<feature type="compositionally biased region" description="Polar residues" evidence="4">
    <location>
        <begin position="1"/>
        <end position="13"/>
    </location>
</feature>
<evidence type="ECO:0000256" key="2">
    <source>
        <dbReference type="ARBA" id="ARBA00023139"/>
    </source>
</evidence>
<reference evidence="5" key="1">
    <citation type="submission" date="2023-03" db="EMBL/GenBank/DDBJ databases">
        <title>Massive genome expansion in bonnet fungi (Mycena s.s.) driven by repeated elements and novel gene families across ecological guilds.</title>
        <authorList>
            <consortium name="Lawrence Berkeley National Laboratory"/>
            <person name="Harder C.B."/>
            <person name="Miyauchi S."/>
            <person name="Viragh M."/>
            <person name="Kuo A."/>
            <person name="Thoen E."/>
            <person name="Andreopoulos B."/>
            <person name="Lu D."/>
            <person name="Skrede I."/>
            <person name="Drula E."/>
            <person name="Henrissat B."/>
            <person name="Morin E."/>
            <person name="Kohler A."/>
            <person name="Barry K."/>
            <person name="LaButti K."/>
            <person name="Morin E."/>
            <person name="Salamov A."/>
            <person name="Lipzen A."/>
            <person name="Mereny Z."/>
            <person name="Hegedus B."/>
            <person name="Baldrian P."/>
            <person name="Stursova M."/>
            <person name="Weitz H."/>
            <person name="Taylor A."/>
            <person name="Grigoriev I.V."/>
            <person name="Nagy L.G."/>
            <person name="Martin F."/>
            <person name="Kauserud H."/>
        </authorList>
    </citation>
    <scope>NUCLEOTIDE SEQUENCE</scope>
    <source>
        <strain evidence="5">CBHHK188m</strain>
    </source>
</reference>
<feature type="compositionally biased region" description="Low complexity" evidence="4">
    <location>
        <begin position="38"/>
        <end position="49"/>
    </location>
</feature>
<dbReference type="AlphaFoldDB" id="A0AAD7KFY2"/>
<dbReference type="Proteomes" id="UP001215280">
    <property type="component" value="Unassembled WGS sequence"/>
</dbReference>
<organism evidence="5 6">
    <name type="scientific">Mycena maculata</name>
    <dbReference type="NCBI Taxonomy" id="230809"/>
    <lineage>
        <taxon>Eukaryota</taxon>
        <taxon>Fungi</taxon>
        <taxon>Dikarya</taxon>
        <taxon>Basidiomycota</taxon>
        <taxon>Agaricomycotina</taxon>
        <taxon>Agaricomycetes</taxon>
        <taxon>Agaricomycetidae</taxon>
        <taxon>Agaricales</taxon>
        <taxon>Marasmiineae</taxon>
        <taxon>Mycenaceae</taxon>
        <taxon>Mycena</taxon>
    </lineage>
</organism>
<evidence type="ECO:0000256" key="1">
    <source>
        <dbReference type="ARBA" id="ARBA00022707"/>
    </source>
</evidence>
<evidence type="ECO:0000313" key="5">
    <source>
        <dbReference type="EMBL" id="KAJ7783804.1"/>
    </source>
</evidence>
<feature type="region of interest" description="Disordered" evidence="4">
    <location>
        <begin position="1"/>
        <end position="85"/>
    </location>
</feature>
<dbReference type="InterPro" id="IPR031632">
    <property type="entry name" value="SVIP"/>
</dbReference>